<evidence type="ECO:0000256" key="1">
    <source>
        <dbReference type="SAM" id="Coils"/>
    </source>
</evidence>
<dbReference type="PANTHER" id="PTHR36335">
    <property type="entry name" value="CHAPERONE DNAJ-DOMAIN SUPERFAMILY PROTEIN"/>
    <property type="match status" value="1"/>
</dbReference>
<feature type="compositionally biased region" description="Basic and acidic residues" evidence="2">
    <location>
        <begin position="8"/>
        <end position="25"/>
    </location>
</feature>
<feature type="coiled-coil region" evidence="1">
    <location>
        <begin position="305"/>
        <end position="365"/>
    </location>
</feature>
<feature type="compositionally biased region" description="Low complexity" evidence="2">
    <location>
        <begin position="46"/>
        <end position="60"/>
    </location>
</feature>
<feature type="compositionally biased region" description="Acidic residues" evidence="2">
    <location>
        <begin position="106"/>
        <end position="115"/>
    </location>
</feature>
<organism evidence="3 4">
    <name type="scientific">Coccomyxa subellipsoidea</name>
    <dbReference type="NCBI Taxonomy" id="248742"/>
    <lineage>
        <taxon>Eukaryota</taxon>
        <taxon>Viridiplantae</taxon>
        <taxon>Chlorophyta</taxon>
        <taxon>core chlorophytes</taxon>
        <taxon>Trebouxiophyceae</taxon>
        <taxon>Trebouxiophyceae incertae sedis</taxon>
        <taxon>Coccomyxaceae</taxon>
        <taxon>Coccomyxa</taxon>
    </lineage>
</organism>
<feature type="compositionally biased region" description="Low complexity" evidence="2">
    <location>
        <begin position="260"/>
        <end position="273"/>
    </location>
</feature>
<feature type="region of interest" description="Disordered" evidence="2">
    <location>
        <begin position="217"/>
        <end position="295"/>
    </location>
</feature>
<dbReference type="Proteomes" id="UP001491310">
    <property type="component" value="Unassembled WGS sequence"/>
</dbReference>
<protein>
    <recommendedName>
        <fullName evidence="5">J domain-containing protein</fullName>
    </recommendedName>
</protein>
<name>A0ABR2YQV1_9CHLO</name>
<accession>A0ABR2YQV1</accession>
<feature type="compositionally biased region" description="Polar residues" evidence="2">
    <location>
        <begin position="70"/>
        <end position="79"/>
    </location>
</feature>
<feature type="compositionally biased region" description="Polar residues" evidence="2">
    <location>
        <begin position="250"/>
        <end position="259"/>
    </location>
</feature>
<gene>
    <name evidence="3" type="ORF">WJX75_007972</name>
</gene>
<feature type="region of interest" description="Disordered" evidence="2">
    <location>
        <begin position="1"/>
        <end position="136"/>
    </location>
</feature>
<sequence>MPEPDDAGSQREEEGIDDADLKDAAPDVPPEPSECSRQPSPSRHWSTSSASATTSSSNNSELPANEAEGQATSGNQLPSTWGARNGHVRGGRGKGTEADPVVLSSDSEDEQEDEEQGAKRARTETAPAPGFVKPEILKEPPSLAELLHQYRDQQRLGGQGRPGSLHRPSMPLFESLRRPAPEVSGNGTARSGAPGSAGMRYGLPAWARGQPRVVEFIDLDSSSGDSEGVSWHEDDTADAESELADGAEYSSAQAHEQPTSSEAAHAAAGQEQGSIETPPPVAPAPETNDTSGLVIERDRTATAAVEAEEWELRRVEIERQAEQARREKKRRRAESELALRSQARLEDHRRLLAAQECEADERERLRMEVRAALELRVRFARSAESRLRALHIPMEYDTVTNLPNISKAVRRALLFYHPDRYQNEGLRAQVEAEEMFKLVSRVQNP</sequence>
<keyword evidence="4" id="KW-1185">Reference proteome</keyword>
<evidence type="ECO:0000313" key="3">
    <source>
        <dbReference type="EMBL" id="KAK9909160.1"/>
    </source>
</evidence>
<feature type="compositionally biased region" description="Acidic residues" evidence="2">
    <location>
        <begin position="235"/>
        <end position="245"/>
    </location>
</feature>
<reference evidence="3 4" key="1">
    <citation type="journal article" date="2024" name="Nat. Commun.">
        <title>Phylogenomics reveals the evolutionary origins of lichenization in chlorophyte algae.</title>
        <authorList>
            <person name="Puginier C."/>
            <person name="Libourel C."/>
            <person name="Otte J."/>
            <person name="Skaloud P."/>
            <person name="Haon M."/>
            <person name="Grisel S."/>
            <person name="Petersen M."/>
            <person name="Berrin J.G."/>
            <person name="Delaux P.M."/>
            <person name="Dal Grande F."/>
            <person name="Keller J."/>
        </authorList>
    </citation>
    <scope>NUCLEOTIDE SEQUENCE [LARGE SCALE GENOMIC DNA]</scope>
    <source>
        <strain evidence="3 4">SAG 216-7</strain>
    </source>
</reference>
<comment type="caution">
    <text evidence="3">The sequence shown here is derived from an EMBL/GenBank/DDBJ whole genome shotgun (WGS) entry which is preliminary data.</text>
</comment>
<evidence type="ECO:0000256" key="2">
    <source>
        <dbReference type="SAM" id="MobiDB-lite"/>
    </source>
</evidence>
<feature type="region of interest" description="Disordered" evidence="2">
    <location>
        <begin position="148"/>
        <end position="197"/>
    </location>
</feature>
<feature type="compositionally biased region" description="Polar residues" evidence="2">
    <location>
        <begin position="35"/>
        <end position="45"/>
    </location>
</feature>
<proteinExistence type="predicted"/>
<evidence type="ECO:0008006" key="5">
    <source>
        <dbReference type="Google" id="ProtNLM"/>
    </source>
</evidence>
<evidence type="ECO:0000313" key="4">
    <source>
        <dbReference type="Proteomes" id="UP001491310"/>
    </source>
</evidence>
<dbReference type="EMBL" id="JALJOT010000007">
    <property type="protein sequence ID" value="KAK9909160.1"/>
    <property type="molecule type" value="Genomic_DNA"/>
</dbReference>
<dbReference type="PANTHER" id="PTHR36335:SF1">
    <property type="entry name" value="CHAPERONE DNAJ-DOMAIN SUPERFAMILY PROTEIN"/>
    <property type="match status" value="1"/>
</dbReference>
<keyword evidence="1" id="KW-0175">Coiled coil</keyword>